<organism evidence="1">
    <name type="scientific">Alicyclobacillus phage KKP_3916</name>
    <dbReference type="NCBI Taxonomy" id="3040651"/>
    <lineage>
        <taxon>Viruses</taxon>
        <taxon>Duplodnaviria</taxon>
        <taxon>Heunggongvirae</taxon>
        <taxon>Uroviricota</taxon>
        <taxon>Caudoviricetes</taxon>
    </lineage>
</organism>
<sequence length="84" mass="10027">MNRFWKVSNGDGTEVWYVFIETTRMPKKYKGDPMGVYWSKGKRYALQYAVIPESKAQLQLFEEFGLTPKDEYKEKRQRRKAKAP</sequence>
<reference evidence="1" key="1">
    <citation type="submission" date="2023-04" db="EMBL/GenBank/DDBJ databases">
        <title>Characterization and genome study of newly isolated Alicyclobacillus-specific phaga.</title>
        <authorList>
            <person name="Shymialevich D."/>
            <person name="Wojcicki M."/>
            <person name="Srednicka P."/>
            <person name="Swider O."/>
        </authorList>
    </citation>
    <scope>NUCLEOTIDE SEQUENCE</scope>
</reference>
<dbReference type="EMBL" id="OQ846916">
    <property type="protein sequence ID" value="WJJ55331.1"/>
    <property type="molecule type" value="Genomic_DNA"/>
</dbReference>
<name>A0AAT9V7P4_9CAUD</name>
<evidence type="ECO:0000313" key="1">
    <source>
        <dbReference type="EMBL" id="WJJ55331.1"/>
    </source>
</evidence>
<protein>
    <submittedName>
        <fullName evidence="1">Uncharacterized protein</fullName>
    </submittedName>
</protein>
<accession>A0AAT9V7P4</accession>
<proteinExistence type="predicted"/>
<gene>
    <name evidence="1" type="ORF">QB910_000087</name>
</gene>